<evidence type="ECO:0000313" key="1">
    <source>
        <dbReference type="EMBL" id="KAL0630358.1"/>
    </source>
</evidence>
<dbReference type="InterPro" id="IPR009291">
    <property type="entry name" value="Vps62"/>
</dbReference>
<proteinExistence type="predicted"/>
<dbReference type="PANTHER" id="PTHR48219:SF1">
    <property type="entry name" value="VACUOLAR PROTEIN SORTING-ASSOCIATED PROTEIN 62"/>
    <property type="match status" value="1"/>
</dbReference>
<organism evidence="1 2">
    <name type="scientific">Discina gigas</name>
    <dbReference type="NCBI Taxonomy" id="1032678"/>
    <lineage>
        <taxon>Eukaryota</taxon>
        <taxon>Fungi</taxon>
        <taxon>Dikarya</taxon>
        <taxon>Ascomycota</taxon>
        <taxon>Pezizomycotina</taxon>
        <taxon>Pezizomycetes</taxon>
        <taxon>Pezizales</taxon>
        <taxon>Discinaceae</taxon>
        <taxon>Discina</taxon>
    </lineage>
</organism>
<comment type="caution">
    <text evidence="1">The sequence shown here is derived from an EMBL/GenBank/DDBJ whole genome shotgun (WGS) entry which is preliminary data.</text>
</comment>
<dbReference type="Proteomes" id="UP001447188">
    <property type="component" value="Unassembled WGS sequence"/>
</dbReference>
<evidence type="ECO:0000313" key="2">
    <source>
        <dbReference type="Proteomes" id="UP001447188"/>
    </source>
</evidence>
<reference evidence="1 2" key="1">
    <citation type="submission" date="2024-02" db="EMBL/GenBank/DDBJ databases">
        <title>Discinaceae phylogenomics.</title>
        <authorList>
            <person name="Dirks A.C."/>
            <person name="James T.Y."/>
        </authorList>
    </citation>
    <scope>NUCLEOTIDE SEQUENCE [LARGE SCALE GENOMIC DNA]</scope>
    <source>
        <strain evidence="1 2">ACD0624</strain>
    </source>
</reference>
<dbReference type="Pfam" id="PF06101">
    <property type="entry name" value="Vps62"/>
    <property type="match status" value="1"/>
</dbReference>
<accession>A0ABR3G326</accession>
<evidence type="ECO:0008006" key="3">
    <source>
        <dbReference type="Google" id="ProtNLM"/>
    </source>
</evidence>
<keyword evidence="2" id="KW-1185">Reference proteome</keyword>
<dbReference type="EMBL" id="JBBBZM010000764">
    <property type="protein sequence ID" value="KAL0630358.1"/>
    <property type="molecule type" value="Genomic_DNA"/>
</dbReference>
<protein>
    <recommendedName>
        <fullName evidence="3">DUF946 domain-containing protein</fullName>
    </recommendedName>
</protein>
<gene>
    <name evidence="1" type="ORF">Q9L58_010795</name>
</gene>
<sequence length="422" mass="46640">MAATYPGCFWRPNTTSDTLNSYSSLGDVLVGHYRNINDLKIVAVVSEVDKVNGTALRAPIDFQQVWKNAGKKVRAEISIWRPRPPEGYVAMGMVFSVGNEKPSLNSVRCVREDLVSHAYIGSPIWNDKGSRSQMDFSAWDIQTAEAEPGEACIATGTFFGHDSYSKPTFGASPRALRMDLAYLENPLPAPPEPFGTMAEHPPQICELPWFLVKDNSLSILEQLKDSPIYRLERSDRYLEIGIGNNTTAEGKTFKWNATKGEVGDHSIGFSHLTRINIFSDWSWPLEGELGLEWIWSTAIQPVFFSARLNDAVNHTTQSAKGWGTSSSLEVAAYVPANQTIAAYLIHSEYRLLRKDGTQLGPTVSYVNGDTVYFSELPAPAPATNQVEYMLEPAQEPAAIEEVPAETTLEITPHDVIDNALVP</sequence>
<dbReference type="PANTHER" id="PTHR48219">
    <property type="entry name" value="VACUOLAR PROTEIN SORTING-ASSOCIATED PROTEIN 62-RELATED"/>
    <property type="match status" value="1"/>
</dbReference>
<name>A0ABR3G326_9PEZI</name>